<reference evidence="2" key="1">
    <citation type="journal article" date="2016" name="Front. Microbiol.">
        <title>Genome Sequence of the Piezophilic, Mesophilic Sulfate-Reducing Bacterium Desulfovibrio indicus J2T.</title>
        <authorList>
            <person name="Cao J."/>
            <person name="Maignien L."/>
            <person name="Shao Z."/>
            <person name="Alain K."/>
            <person name="Jebbar M."/>
        </authorList>
    </citation>
    <scope>NUCLEOTIDE SEQUENCE</scope>
    <source>
        <strain evidence="2">JCM 32048</strain>
    </source>
</reference>
<reference evidence="2" key="2">
    <citation type="submission" date="2021-08" db="EMBL/GenBank/DDBJ databases">
        <authorList>
            <person name="Tani A."/>
            <person name="Ola A."/>
            <person name="Ogura Y."/>
            <person name="Katsura K."/>
            <person name="Hayashi T."/>
        </authorList>
    </citation>
    <scope>NUCLEOTIDE SEQUENCE</scope>
    <source>
        <strain evidence="2">JCM 32048</strain>
    </source>
</reference>
<dbReference type="Proteomes" id="UP001055286">
    <property type="component" value="Unassembled WGS sequence"/>
</dbReference>
<dbReference type="AlphaFoldDB" id="A0AA37H7S8"/>
<gene>
    <name evidence="2" type="ORF">MPEAHAMD_0951</name>
</gene>
<evidence type="ECO:0000259" key="1">
    <source>
        <dbReference type="Pfam" id="PF18602"/>
    </source>
</evidence>
<comment type="caution">
    <text evidence="2">The sequence shown here is derived from an EMBL/GenBank/DDBJ whole genome shotgun (WGS) entry which is preliminary data.</text>
</comment>
<dbReference type="InterPro" id="IPR041238">
    <property type="entry name" value="Rap1a"/>
</dbReference>
<keyword evidence="3" id="KW-1185">Reference proteome</keyword>
<organism evidence="2 3">
    <name type="scientific">Methylobacterium frigidaeris</name>
    <dbReference type="NCBI Taxonomy" id="2038277"/>
    <lineage>
        <taxon>Bacteria</taxon>
        <taxon>Pseudomonadati</taxon>
        <taxon>Pseudomonadota</taxon>
        <taxon>Alphaproteobacteria</taxon>
        <taxon>Hyphomicrobiales</taxon>
        <taxon>Methylobacteriaceae</taxon>
        <taxon>Methylobacterium</taxon>
    </lineage>
</organism>
<proteinExistence type="predicted"/>
<accession>A0AA37H7S8</accession>
<dbReference type="EMBL" id="BPQJ01000003">
    <property type="protein sequence ID" value="GJD60812.1"/>
    <property type="molecule type" value="Genomic_DNA"/>
</dbReference>
<name>A0AA37H7S8_9HYPH</name>
<evidence type="ECO:0000313" key="3">
    <source>
        <dbReference type="Proteomes" id="UP001055286"/>
    </source>
</evidence>
<feature type="domain" description="Rap1a immunity protein" evidence="1">
    <location>
        <begin position="78"/>
        <end position="153"/>
    </location>
</feature>
<protein>
    <recommendedName>
        <fullName evidence="1">Rap1a immunity protein domain-containing protein</fullName>
    </recommendedName>
</protein>
<evidence type="ECO:0000313" key="2">
    <source>
        <dbReference type="EMBL" id="GJD60812.1"/>
    </source>
</evidence>
<sequence length="156" mass="16291">MSIPSRFPNRAPSSGENLRCPGLLHPVILPALVLVAILTAGAWAAPARAAEGAVLVAQCKSLLRGAKVRGNDVEFRQDPETVGCWAFMGAVQDLAGVADTANQPPILGACLPLDGNRLQLVRAVVAYGAAHPPALREKAGVLALLALRDAFPCRKD</sequence>
<dbReference type="Pfam" id="PF18602">
    <property type="entry name" value="Rap1a"/>
    <property type="match status" value="1"/>
</dbReference>